<dbReference type="AlphaFoldDB" id="A0A426YI26"/>
<dbReference type="EMBL" id="AMZH03012243">
    <property type="protein sequence ID" value="RRT51402.1"/>
    <property type="molecule type" value="Genomic_DNA"/>
</dbReference>
<sequence length="92" mass="10110">MRRLFTFFCFRRRTTVACRAGGWLRLLTLVRIVPACRLGYPLAVMVGSLRLRSGSERGGYVRQYCLRGIATTGGGPLEVSFLSIHFAGPAGS</sequence>
<reference evidence="1 2" key="1">
    <citation type="journal article" date="2014" name="Agronomy (Basel)">
        <title>A Draft Genome Sequence for Ensete ventricosum, the Drought-Tolerant Tree Against Hunger.</title>
        <authorList>
            <person name="Harrison J."/>
            <person name="Moore K.A."/>
            <person name="Paszkiewicz K."/>
            <person name="Jones T."/>
            <person name="Grant M."/>
            <person name="Ambacheew D."/>
            <person name="Muzemil S."/>
            <person name="Studholme D.J."/>
        </authorList>
    </citation>
    <scope>NUCLEOTIDE SEQUENCE [LARGE SCALE GENOMIC DNA]</scope>
</reference>
<organism evidence="1 2">
    <name type="scientific">Ensete ventricosum</name>
    <name type="common">Abyssinian banana</name>
    <name type="synonym">Musa ensete</name>
    <dbReference type="NCBI Taxonomy" id="4639"/>
    <lineage>
        <taxon>Eukaryota</taxon>
        <taxon>Viridiplantae</taxon>
        <taxon>Streptophyta</taxon>
        <taxon>Embryophyta</taxon>
        <taxon>Tracheophyta</taxon>
        <taxon>Spermatophyta</taxon>
        <taxon>Magnoliopsida</taxon>
        <taxon>Liliopsida</taxon>
        <taxon>Zingiberales</taxon>
        <taxon>Musaceae</taxon>
        <taxon>Ensete</taxon>
    </lineage>
</organism>
<evidence type="ECO:0000313" key="1">
    <source>
        <dbReference type="EMBL" id="RRT51402.1"/>
    </source>
</evidence>
<gene>
    <name evidence="1" type="ORF">B296_00014237</name>
</gene>
<name>A0A426YI26_ENSVE</name>
<proteinExistence type="predicted"/>
<evidence type="ECO:0000313" key="2">
    <source>
        <dbReference type="Proteomes" id="UP000287651"/>
    </source>
</evidence>
<accession>A0A426YI26</accession>
<dbReference type="Proteomes" id="UP000287651">
    <property type="component" value="Unassembled WGS sequence"/>
</dbReference>
<protein>
    <submittedName>
        <fullName evidence="1">Uncharacterized protein</fullName>
    </submittedName>
</protein>
<comment type="caution">
    <text evidence="1">The sequence shown here is derived from an EMBL/GenBank/DDBJ whole genome shotgun (WGS) entry which is preliminary data.</text>
</comment>